<comment type="similarity">
    <text evidence="2">Belongs to the SLC35F solute transporter family.</text>
</comment>
<proteinExistence type="inferred from homology"/>
<evidence type="ECO:0000256" key="8">
    <source>
        <dbReference type="SAM" id="Phobius"/>
    </source>
</evidence>
<evidence type="ECO:0000256" key="7">
    <source>
        <dbReference type="SAM" id="MobiDB-lite"/>
    </source>
</evidence>
<evidence type="ECO:0000256" key="1">
    <source>
        <dbReference type="ARBA" id="ARBA00004141"/>
    </source>
</evidence>
<reference evidence="9" key="1">
    <citation type="journal article" date="2020" name="J. Eukaryot. Microbiol.">
        <title>De novo Sequencing, Assembly and Annotation of the Transcriptome for the Free-Living Testate Amoeba Arcella intermedia.</title>
        <authorList>
            <person name="Ribeiro G.M."/>
            <person name="Porfirio-Sousa A.L."/>
            <person name="Maurer-Alcala X.X."/>
            <person name="Katz L.A."/>
            <person name="Lahr D.J.G."/>
        </authorList>
    </citation>
    <scope>NUCLEOTIDE SEQUENCE</scope>
</reference>
<evidence type="ECO:0000313" key="9">
    <source>
        <dbReference type="EMBL" id="NDV33558.1"/>
    </source>
</evidence>
<sequence length="328" mass="36108">MSSNQGVALLLGQLMSFAITGTGVTSQLLAQRHNVNIPTTQSGVNYLLLAIVYSLVLLKQGKLRETITSISKMKYYFLLAFIDVEANFLVVKAYQYTNITSITLLDCFSIPCVVLFTGLFLKTRYNLRHILGVILCIGGLAILVYSDINTLNVDSKEKLIGDVLCLAGALLYAVSNVGAEAFSKKYNRVEYLAMVGSFGTLVSLVQIGIFERSIFGGFEWSWDIASLLIAFTACLFLVYSVLPIALILGGSALLNLSLLTSDVFAIITSIFLFKAELNFTFYIAFTVILLGLLCYNIKNELHSEPDNNPPKEDTTNESHESPSNLHIY</sequence>
<feature type="transmembrane region" description="Helical" evidence="8">
    <location>
        <begin position="191"/>
        <end position="210"/>
    </location>
</feature>
<dbReference type="AlphaFoldDB" id="A0A6B2L9V4"/>
<protein>
    <recommendedName>
        <fullName evidence="10">EamA domain-containing protein</fullName>
    </recommendedName>
</protein>
<comment type="subcellular location">
    <subcellularLocation>
        <location evidence="1">Membrane</location>
        <topology evidence="1">Multi-pass membrane protein</topology>
    </subcellularLocation>
</comment>
<feature type="transmembrane region" description="Helical" evidence="8">
    <location>
        <begin position="75"/>
        <end position="96"/>
    </location>
</feature>
<keyword evidence="5 8" id="KW-1133">Transmembrane helix</keyword>
<dbReference type="InterPro" id="IPR052221">
    <property type="entry name" value="SLC35F_Transporter"/>
</dbReference>
<dbReference type="GO" id="GO:0022857">
    <property type="term" value="F:transmembrane transporter activity"/>
    <property type="evidence" value="ECO:0007669"/>
    <property type="project" value="InterPro"/>
</dbReference>
<accession>A0A6B2L9V4</accession>
<evidence type="ECO:0000256" key="6">
    <source>
        <dbReference type="ARBA" id="ARBA00023136"/>
    </source>
</evidence>
<feature type="transmembrane region" description="Helical" evidence="8">
    <location>
        <begin position="46"/>
        <end position="63"/>
    </location>
</feature>
<keyword evidence="6 8" id="KW-0472">Membrane</keyword>
<feature type="transmembrane region" description="Helical" evidence="8">
    <location>
        <begin position="130"/>
        <end position="148"/>
    </location>
</feature>
<feature type="transmembrane region" description="Helical" evidence="8">
    <location>
        <begin position="222"/>
        <end position="246"/>
    </location>
</feature>
<dbReference type="InterPro" id="IPR009262">
    <property type="entry name" value="SLC35_F1/F2/F6"/>
</dbReference>
<evidence type="ECO:0000256" key="3">
    <source>
        <dbReference type="ARBA" id="ARBA00022448"/>
    </source>
</evidence>
<feature type="transmembrane region" description="Helical" evidence="8">
    <location>
        <begin position="253"/>
        <end position="273"/>
    </location>
</feature>
<feature type="transmembrane region" description="Helical" evidence="8">
    <location>
        <begin position="102"/>
        <end position="121"/>
    </location>
</feature>
<feature type="compositionally biased region" description="Basic and acidic residues" evidence="7">
    <location>
        <begin position="304"/>
        <end position="320"/>
    </location>
</feature>
<keyword evidence="4 8" id="KW-0812">Transmembrane</keyword>
<feature type="region of interest" description="Disordered" evidence="7">
    <location>
        <begin position="304"/>
        <end position="328"/>
    </location>
</feature>
<dbReference type="PANTHER" id="PTHR14233">
    <property type="entry name" value="DUF914-RELATED"/>
    <property type="match status" value="1"/>
</dbReference>
<feature type="transmembrane region" description="Helical" evidence="8">
    <location>
        <begin position="279"/>
        <end position="297"/>
    </location>
</feature>
<evidence type="ECO:0000256" key="4">
    <source>
        <dbReference type="ARBA" id="ARBA00022692"/>
    </source>
</evidence>
<dbReference type="PANTHER" id="PTHR14233:SF4">
    <property type="entry name" value="SOLUTE CARRIER FAMILY 35 MEMBER F2"/>
    <property type="match status" value="1"/>
</dbReference>
<dbReference type="InterPro" id="IPR037185">
    <property type="entry name" value="EmrE-like"/>
</dbReference>
<dbReference type="GO" id="GO:0016020">
    <property type="term" value="C:membrane"/>
    <property type="evidence" value="ECO:0007669"/>
    <property type="project" value="UniProtKB-SubCell"/>
</dbReference>
<name>A0A6B2L9V4_9EUKA</name>
<feature type="transmembrane region" description="Helical" evidence="8">
    <location>
        <begin position="160"/>
        <end position="179"/>
    </location>
</feature>
<dbReference type="SUPFAM" id="SSF103481">
    <property type="entry name" value="Multidrug resistance efflux transporter EmrE"/>
    <property type="match status" value="1"/>
</dbReference>
<keyword evidence="3" id="KW-0813">Transport</keyword>
<evidence type="ECO:0008006" key="10">
    <source>
        <dbReference type="Google" id="ProtNLM"/>
    </source>
</evidence>
<evidence type="ECO:0000256" key="5">
    <source>
        <dbReference type="ARBA" id="ARBA00022989"/>
    </source>
</evidence>
<dbReference type="Pfam" id="PF06027">
    <property type="entry name" value="SLC35F"/>
    <property type="match status" value="1"/>
</dbReference>
<evidence type="ECO:0000256" key="2">
    <source>
        <dbReference type="ARBA" id="ARBA00007863"/>
    </source>
</evidence>
<organism evidence="9">
    <name type="scientific">Arcella intermedia</name>
    <dbReference type="NCBI Taxonomy" id="1963864"/>
    <lineage>
        <taxon>Eukaryota</taxon>
        <taxon>Amoebozoa</taxon>
        <taxon>Tubulinea</taxon>
        <taxon>Elardia</taxon>
        <taxon>Arcellinida</taxon>
        <taxon>Sphaerothecina</taxon>
        <taxon>Arcellidae</taxon>
        <taxon>Arcella</taxon>
    </lineage>
</organism>
<dbReference type="EMBL" id="GIBP01004589">
    <property type="protein sequence ID" value="NDV33558.1"/>
    <property type="molecule type" value="Transcribed_RNA"/>
</dbReference>